<name>A0A5Q0H6K7_SACSY</name>
<organism evidence="3 4">
    <name type="scientific">Saccharothrix syringae</name>
    <name type="common">Nocardiopsis syringae</name>
    <dbReference type="NCBI Taxonomy" id="103733"/>
    <lineage>
        <taxon>Bacteria</taxon>
        <taxon>Bacillati</taxon>
        <taxon>Actinomycetota</taxon>
        <taxon>Actinomycetes</taxon>
        <taxon>Pseudonocardiales</taxon>
        <taxon>Pseudonocardiaceae</taxon>
        <taxon>Saccharothrix</taxon>
    </lineage>
</organism>
<feature type="compositionally biased region" description="Basic and acidic residues" evidence="1">
    <location>
        <begin position="39"/>
        <end position="63"/>
    </location>
</feature>
<dbReference type="Pfam" id="PF05729">
    <property type="entry name" value="NACHT"/>
    <property type="match status" value="1"/>
</dbReference>
<feature type="region of interest" description="Disordered" evidence="1">
    <location>
        <begin position="33"/>
        <end position="68"/>
    </location>
</feature>
<dbReference type="SUPFAM" id="SSF48371">
    <property type="entry name" value="ARM repeat"/>
    <property type="match status" value="1"/>
</dbReference>
<feature type="region of interest" description="Disordered" evidence="1">
    <location>
        <begin position="1"/>
        <end position="21"/>
    </location>
</feature>
<reference evidence="4" key="1">
    <citation type="journal article" date="2021" name="Curr. Microbiol.">
        <title>Complete genome of nocamycin-producing strain Saccharothrix syringae NRRL B-16468 reveals the biosynthetic potential for secondary metabolites.</title>
        <authorList>
            <person name="Mo X."/>
            <person name="Yang S."/>
        </authorList>
    </citation>
    <scope>NUCLEOTIDE SEQUENCE [LARGE SCALE GENOMIC DNA]</scope>
    <source>
        <strain evidence="4">ATCC 51364 / DSM 43886 / JCM 6844 / KCTC 9398 / NBRC 14523 / NRRL B-16468 / INA 2240</strain>
    </source>
</reference>
<gene>
    <name evidence="3" type="ORF">EKG83_33115</name>
</gene>
<dbReference type="EMBL" id="CP034550">
    <property type="protein sequence ID" value="QFZ21593.1"/>
    <property type="molecule type" value="Genomic_DNA"/>
</dbReference>
<evidence type="ECO:0000256" key="1">
    <source>
        <dbReference type="SAM" id="MobiDB-lite"/>
    </source>
</evidence>
<accession>A0A5Q0H6K7</accession>
<dbReference type="InterPro" id="IPR027417">
    <property type="entry name" value="P-loop_NTPase"/>
</dbReference>
<feature type="domain" description="NACHT" evidence="2">
    <location>
        <begin position="162"/>
        <end position="294"/>
    </location>
</feature>
<keyword evidence="4" id="KW-1185">Reference proteome</keyword>
<feature type="region of interest" description="Disordered" evidence="1">
    <location>
        <begin position="107"/>
        <end position="132"/>
    </location>
</feature>
<dbReference type="PROSITE" id="PS50837">
    <property type="entry name" value="NACHT"/>
    <property type="match status" value="1"/>
</dbReference>
<evidence type="ECO:0000313" key="3">
    <source>
        <dbReference type="EMBL" id="QFZ21593.1"/>
    </source>
</evidence>
<dbReference type="SUPFAM" id="SSF52540">
    <property type="entry name" value="P-loop containing nucleoside triphosphate hydrolases"/>
    <property type="match status" value="1"/>
</dbReference>
<dbReference type="InterPro" id="IPR007111">
    <property type="entry name" value="NACHT_NTPase"/>
</dbReference>
<evidence type="ECO:0000259" key="2">
    <source>
        <dbReference type="PROSITE" id="PS50837"/>
    </source>
</evidence>
<sequence length="1680" mass="181330">MEQDGRAAVPNHVGGDVFGPSVQAGVIQGGVHLHLAPASRDDRAGRGSRDDQAAPASRGDRAGRGSWEARLPAEVRSLMRAQVRAARELPYRLPGARRPSLAAVHVRQDLSTGTDEPRPEAPQPTPILDGHGQLVEAPRPPAPRAAVRPPVRGLREVLDGDEHLVITGGAGQGKSTLSLRLAADIAAHWCGERAGEPIAEPVVPLRLTARELAKRLNFPASQALADSARDEYGALLTTPLGPDLAADRVAGCRWLLLVDALDEVADGADRDRLVQVLAALAEEPAYRVVVTTRPVEGAALAPLRRAGAARYELQPFDERAVRCFAENWFAEDGPDAADRFVRQVREAHLDELVRVPLLATIAAIIFGQRHDRPLPDNQYELYEKYLELLRSARTSTGRFEDHRGPLLEHLGRTRLETDTPLVAAARDWVRAHVPPAAPGVDWQADLTAFLVSVGPLVMRGDDLRFLHHSFAEHLAATARARELPERFDAGHEEFARLLHAARPKERGGYARAVVLHYTRLRPAEADPLVRALHAGDPEHHLLAARLLARRVPAGEEVVDAFLTTVRGWAMTTQYPGGDILAQASRAAHHPGLVGWLVDLMRADAAPLSSRTEAAAALAGRIRGGHAAEAVAFLTGLVDDPGTPVGDRLAAAEALADCGEAAREPAERGLRAVLANPLACGDGCRTAAVLLAAFGDGAREFAVEVLLRLVGSEEIPAHDLVEVATGLIEIGAEFHATAASVFRAVLRDPVKSMTGRRNAALGLASLGPEGTAEAVDALTALVADRGRDRDDRAQAAQVLGELGPQHRVAAGELLLGVMAEPGLTTQERHQCAARLADLGPRMREIAIGHLRSVEADRGAGRYSVLTAARSLANLGPDFFGEAARALWRLLSDVPGDRPLRTMVLGNLLKLGEPHRTRAAGLLQERVNDRAAPPADRCDGAEWLVRSGPQWCAEAHACFLEIAAGEPDVEVALRAWAGLLGLASEHRAEALAALLDATRADQGAEGNLFGAAHAFALSDEEHFRVAQALLRVLGDTGRNFRTRLSALRGLLDFRSGGRRAAVDEVVVLIRSVAAPDFDFPYLALFLDDVGPGLRWEVAGALRGLLADPRATAFRLWRVSSALDRLGFGTGPEVVAALCTVVVDTAVKPEDRRQAAVMLARIAPEHASEAAAVVRRLDKTEVPLRAHDPYLGVTPRSSALLEQVKTDPGTADAAIAYHRAVLEDECQDVGSRSAAAALLFNFDRASRQTALGLLRRFARSRYSTAAERGLAAYYLAWSSPSGEREDLKLFESVARHPATWPNVRRRVVAWLPREERTEAERALLLDHALPIGQRVPRRDIWDDLPLFAEAEEAVRHVLTAPGTRWRERINAASELAGLSLELVEEAAEVLRRAWDERPGSVAAAKALARLGPRYREEVLTRARELVLDPTRPARVRLRAAGVVLEVAFDPPADVVACLHDLASSDRDRVDARYWLRHVDGLDPLRAIRDDEREAQATRWRAAVKLVSHGVEDRAAAARLLGSIAADPGVRPALRWRAARDLAELGVPGRDRAEELLWAMAVDEGLPVGARTAAGRVLLEVAPARRGPVVKVLRGLLRVGDPLRRAEVLSALGDGLGLLRMARDPELGAVVRVRCAEAVVRTGHDLREGAAVAVRAVARDEAVPGHVRRRAARDLAAWSALYRG</sequence>
<proteinExistence type="predicted"/>
<dbReference type="InterPro" id="IPR016024">
    <property type="entry name" value="ARM-type_fold"/>
</dbReference>
<protein>
    <submittedName>
        <fullName evidence="3">NACHT domain-containing protein</fullName>
    </submittedName>
</protein>
<dbReference type="RefSeq" id="WP_153278621.1">
    <property type="nucleotide sequence ID" value="NZ_CP034550.1"/>
</dbReference>
<dbReference type="KEGG" id="ssyi:EKG83_33115"/>
<evidence type="ECO:0000313" key="4">
    <source>
        <dbReference type="Proteomes" id="UP000325787"/>
    </source>
</evidence>
<dbReference type="Gene3D" id="3.40.50.300">
    <property type="entry name" value="P-loop containing nucleotide triphosphate hydrolases"/>
    <property type="match status" value="1"/>
</dbReference>
<dbReference type="Proteomes" id="UP000325787">
    <property type="component" value="Chromosome"/>
</dbReference>
<dbReference type="OrthoDB" id="135105at2"/>